<evidence type="ECO:0000313" key="2">
    <source>
        <dbReference type="EMBL" id="PIK42789.1"/>
    </source>
</evidence>
<dbReference type="InterPro" id="IPR050348">
    <property type="entry name" value="Protein-Tyr_Phosphatase"/>
</dbReference>
<protein>
    <submittedName>
        <fullName evidence="2">Putative tyrosine-protein phosphatase 69D-like</fullName>
    </submittedName>
</protein>
<dbReference type="Gene3D" id="3.90.190.10">
    <property type="entry name" value="Protein tyrosine phosphatase superfamily"/>
    <property type="match status" value="1"/>
</dbReference>
<proteinExistence type="predicted"/>
<gene>
    <name evidence="2" type="ORF">BSL78_20363</name>
</gene>
<dbReference type="SUPFAM" id="SSF52799">
    <property type="entry name" value="(Phosphotyrosine protein) phosphatases II"/>
    <property type="match status" value="1"/>
</dbReference>
<feature type="domain" description="Tyrosine-protein phosphatase" evidence="1">
    <location>
        <begin position="1"/>
        <end position="102"/>
    </location>
</feature>
<dbReference type="STRING" id="307972.A0A2G8K4B5"/>
<dbReference type="GO" id="GO:0004725">
    <property type="term" value="F:protein tyrosine phosphatase activity"/>
    <property type="evidence" value="ECO:0007669"/>
    <property type="project" value="InterPro"/>
</dbReference>
<sequence length="102" mass="12066">MCRKLQYIFTHLQNHQGKVSFIAAQGPREGTKEDFWRMVWKEDVETIVMLVDKDGTEQYSKDARYWPNKVNTSQKYAAITVLLMETTAFRSYILREMNVIKV</sequence>
<dbReference type="AlphaFoldDB" id="A0A2G8K4B5"/>
<evidence type="ECO:0000313" key="3">
    <source>
        <dbReference type="Proteomes" id="UP000230750"/>
    </source>
</evidence>
<dbReference type="PANTHER" id="PTHR19134">
    <property type="entry name" value="RECEPTOR-TYPE TYROSINE-PROTEIN PHOSPHATASE"/>
    <property type="match status" value="1"/>
</dbReference>
<dbReference type="OrthoDB" id="8609993at2759"/>
<accession>A0A2G8K4B5</accession>
<dbReference type="EMBL" id="MRZV01000904">
    <property type="protein sequence ID" value="PIK42789.1"/>
    <property type="molecule type" value="Genomic_DNA"/>
</dbReference>
<dbReference type="PANTHER" id="PTHR19134:SF449">
    <property type="entry name" value="TYROSINE-PROTEIN PHOSPHATASE 1"/>
    <property type="match status" value="1"/>
</dbReference>
<dbReference type="Proteomes" id="UP000230750">
    <property type="component" value="Unassembled WGS sequence"/>
</dbReference>
<dbReference type="PROSITE" id="PS50055">
    <property type="entry name" value="TYR_PHOSPHATASE_PTP"/>
    <property type="match status" value="1"/>
</dbReference>
<keyword evidence="3" id="KW-1185">Reference proteome</keyword>
<evidence type="ECO:0000259" key="1">
    <source>
        <dbReference type="PROSITE" id="PS50055"/>
    </source>
</evidence>
<comment type="caution">
    <text evidence="2">The sequence shown here is derived from an EMBL/GenBank/DDBJ whole genome shotgun (WGS) entry which is preliminary data.</text>
</comment>
<reference evidence="2 3" key="1">
    <citation type="journal article" date="2017" name="PLoS Biol.">
        <title>The sea cucumber genome provides insights into morphological evolution and visceral regeneration.</title>
        <authorList>
            <person name="Zhang X."/>
            <person name="Sun L."/>
            <person name="Yuan J."/>
            <person name="Sun Y."/>
            <person name="Gao Y."/>
            <person name="Zhang L."/>
            <person name="Li S."/>
            <person name="Dai H."/>
            <person name="Hamel J.F."/>
            <person name="Liu C."/>
            <person name="Yu Y."/>
            <person name="Liu S."/>
            <person name="Lin W."/>
            <person name="Guo K."/>
            <person name="Jin S."/>
            <person name="Xu P."/>
            <person name="Storey K.B."/>
            <person name="Huan P."/>
            <person name="Zhang T."/>
            <person name="Zhou Y."/>
            <person name="Zhang J."/>
            <person name="Lin C."/>
            <person name="Li X."/>
            <person name="Xing L."/>
            <person name="Huo D."/>
            <person name="Sun M."/>
            <person name="Wang L."/>
            <person name="Mercier A."/>
            <person name="Li F."/>
            <person name="Yang H."/>
            <person name="Xiang J."/>
        </authorList>
    </citation>
    <scope>NUCLEOTIDE SEQUENCE [LARGE SCALE GENOMIC DNA]</scope>
    <source>
        <strain evidence="2">Shaxun</strain>
        <tissue evidence="2">Muscle</tissue>
    </source>
</reference>
<dbReference type="Pfam" id="PF00102">
    <property type="entry name" value="Y_phosphatase"/>
    <property type="match status" value="1"/>
</dbReference>
<dbReference type="InterPro" id="IPR000242">
    <property type="entry name" value="PTP_cat"/>
</dbReference>
<name>A0A2G8K4B5_STIJA</name>
<organism evidence="2 3">
    <name type="scientific">Stichopus japonicus</name>
    <name type="common">Sea cucumber</name>
    <dbReference type="NCBI Taxonomy" id="307972"/>
    <lineage>
        <taxon>Eukaryota</taxon>
        <taxon>Metazoa</taxon>
        <taxon>Echinodermata</taxon>
        <taxon>Eleutherozoa</taxon>
        <taxon>Echinozoa</taxon>
        <taxon>Holothuroidea</taxon>
        <taxon>Aspidochirotacea</taxon>
        <taxon>Aspidochirotida</taxon>
        <taxon>Stichopodidae</taxon>
        <taxon>Apostichopus</taxon>
    </lineage>
</organism>
<dbReference type="InterPro" id="IPR029021">
    <property type="entry name" value="Prot-tyrosine_phosphatase-like"/>
</dbReference>